<dbReference type="EMBL" id="BJMH01000020">
    <property type="protein sequence ID" value="GEB34243.1"/>
    <property type="molecule type" value="Genomic_DNA"/>
</dbReference>
<accession>A0A4Y3PLD0</accession>
<dbReference type="Pfam" id="PF01522">
    <property type="entry name" value="Polysacc_deac_1"/>
    <property type="match status" value="2"/>
</dbReference>
<keyword evidence="1" id="KW-0479">Metal-binding</keyword>
<proteinExistence type="predicted"/>
<dbReference type="InterPro" id="IPR002509">
    <property type="entry name" value="NODB_dom"/>
</dbReference>
<dbReference type="CDD" id="cd10917">
    <property type="entry name" value="CE4_NodB_like_6s_7s"/>
    <property type="match status" value="2"/>
</dbReference>
<dbReference type="PROSITE" id="PS51677">
    <property type="entry name" value="NODB"/>
    <property type="match status" value="2"/>
</dbReference>
<dbReference type="RefSeq" id="WP_141254203.1">
    <property type="nucleotide sequence ID" value="NZ_BJMH01000020.1"/>
</dbReference>
<name>A0A4Y3PLD0_BREPA</name>
<feature type="signal peptide" evidence="3">
    <location>
        <begin position="1"/>
        <end position="27"/>
    </location>
</feature>
<evidence type="ECO:0000313" key="5">
    <source>
        <dbReference type="EMBL" id="GEB34243.1"/>
    </source>
</evidence>
<dbReference type="SUPFAM" id="SSF88713">
    <property type="entry name" value="Glycoside hydrolase/deacetylase"/>
    <property type="match status" value="2"/>
</dbReference>
<evidence type="ECO:0000256" key="1">
    <source>
        <dbReference type="ARBA" id="ARBA00022723"/>
    </source>
</evidence>
<dbReference type="AlphaFoldDB" id="A0A4Y3PLD0"/>
<feature type="domain" description="NodB homology" evidence="4">
    <location>
        <begin position="290"/>
        <end position="471"/>
    </location>
</feature>
<dbReference type="STRING" id="54914.AV540_10765"/>
<evidence type="ECO:0000256" key="3">
    <source>
        <dbReference type="SAM" id="SignalP"/>
    </source>
</evidence>
<dbReference type="InterPro" id="IPR011330">
    <property type="entry name" value="Glyco_hydro/deAcase_b/a-brl"/>
</dbReference>
<evidence type="ECO:0000313" key="6">
    <source>
        <dbReference type="Proteomes" id="UP000316882"/>
    </source>
</evidence>
<keyword evidence="2" id="KW-0378">Hydrolase</keyword>
<dbReference type="Proteomes" id="UP000316882">
    <property type="component" value="Unassembled WGS sequence"/>
</dbReference>
<dbReference type="InterPro" id="IPR050248">
    <property type="entry name" value="Polysacc_deacetylase_ArnD"/>
</dbReference>
<evidence type="ECO:0000259" key="4">
    <source>
        <dbReference type="PROSITE" id="PS51677"/>
    </source>
</evidence>
<feature type="domain" description="NodB homology" evidence="4">
    <location>
        <begin position="71"/>
        <end position="244"/>
    </location>
</feature>
<dbReference type="GO" id="GO:0005975">
    <property type="term" value="P:carbohydrate metabolic process"/>
    <property type="evidence" value="ECO:0007669"/>
    <property type="project" value="InterPro"/>
</dbReference>
<evidence type="ECO:0000256" key="2">
    <source>
        <dbReference type="ARBA" id="ARBA00022801"/>
    </source>
</evidence>
<dbReference type="Gene3D" id="3.20.20.370">
    <property type="entry name" value="Glycoside hydrolase/deacetylase"/>
    <property type="match status" value="2"/>
</dbReference>
<keyword evidence="6" id="KW-1185">Reference proteome</keyword>
<dbReference type="PANTHER" id="PTHR10587:SF133">
    <property type="entry name" value="CHITIN DEACETYLASE 1-RELATED"/>
    <property type="match status" value="1"/>
</dbReference>
<comment type="caution">
    <text evidence="5">The sequence shown here is derived from an EMBL/GenBank/DDBJ whole genome shotgun (WGS) entry which is preliminary data.</text>
</comment>
<gene>
    <name evidence="5" type="ORF">BPA01_38230</name>
</gene>
<sequence>MPKKIGRNQKSFLFSIAMAMLAIAVLAGCAPLHDRGQPFGYAAQKTKTTQKIIRYTGEKSKGIPFVYTTKRELALTFNGMADSKKMKQLLDALDKQQIKATFFLPGMRVAEEPNLAKEIAARGHEVENNTLNLLDLSKLPYDKISSEIKLAKDVIEKKAGIKTRYVRTKSATYTDDILLAAAGAGHEAVISTSLKETEEQKMRYVRKYINRGGIITMDTVESKQLAENVALLARAANDAGYRFVPLKDLIAGSQERKPAEQIEGYDAAKINLDVQNVTYRYVQRDESDKPQIALSFDDWGSDATVTKILDTLDKYQIKASFFLRADGVAKNPNLARAIYEAGHDVANHTYSHPVLTKITVAQMQEEIVKAHQIITGAIQQKPTMYFRPPTGAINDNTLKAISATGYHTITNFDVDPSDYMKTKTADEIANIVIEKTKNGSVILLHMLDDIKTVDALPTIIEKLQEKGYTFVKMSEMFGS</sequence>
<dbReference type="PROSITE" id="PS51257">
    <property type="entry name" value="PROKAR_LIPOPROTEIN"/>
    <property type="match status" value="1"/>
</dbReference>
<reference evidence="5 6" key="1">
    <citation type="submission" date="2019-06" db="EMBL/GenBank/DDBJ databases">
        <title>Whole genome shotgun sequence of Brevibacillus parabrevis NBRC 12334.</title>
        <authorList>
            <person name="Hosoyama A."/>
            <person name="Uohara A."/>
            <person name="Ohji S."/>
            <person name="Ichikawa N."/>
        </authorList>
    </citation>
    <scope>NUCLEOTIDE SEQUENCE [LARGE SCALE GENOMIC DNA]</scope>
    <source>
        <strain evidence="5 6">NBRC 12334</strain>
    </source>
</reference>
<keyword evidence="3" id="KW-0732">Signal</keyword>
<organism evidence="5 6">
    <name type="scientific">Brevibacillus parabrevis</name>
    <dbReference type="NCBI Taxonomy" id="54914"/>
    <lineage>
        <taxon>Bacteria</taxon>
        <taxon>Bacillati</taxon>
        <taxon>Bacillota</taxon>
        <taxon>Bacilli</taxon>
        <taxon>Bacillales</taxon>
        <taxon>Paenibacillaceae</taxon>
        <taxon>Brevibacillus</taxon>
    </lineage>
</organism>
<protein>
    <recommendedName>
        <fullName evidence="4">NodB homology domain-containing protein</fullName>
    </recommendedName>
</protein>
<dbReference type="GO" id="GO:0016810">
    <property type="term" value="F:hydrolase activity, acting on carbon-nitrogen (but not peptide) bonds"/>
    <property type="evidence" value="ECO:0007669"/>
    <property type="project" value="InterPro"/>
</dbReference>
<feature type="chain" id="PRO_5039146044" description="NodB homology domain-containing protein" evidence="3">
    <location>
        <begin position="28"/>
        <end position="479"/>
    </location>
</feature>
<dbReference type="PANTHER" id="PTHR10587">
    <property type="entry name" value="GLYCOSYL TRANSFERASE-RELATED"/>
    <property type="match status" value="1"/>
</dbReference>